<evidence type="ECO:0000256" key="3">
    <source>
        <dbReference type="ARBA" id="ARBA00022794"/>
    </source>
</evidence>
<keyword evidence="5" id="KW-0966">Cell projection</keyword>
<dbReference type="SUPFAM" id="SSF49562">
    <property type="entry name" value="C2 domain (Calcium/lipid-binding domain, CaLB)"/>
    <property type="match status" value="1"/>
</dbReference>
<evidence type="ECO:0000313" key="8">
    <source>
        <dbReference type="EnsemblMetazoa" id="Aqu2.1.41355_001"/>
    </source>
</evidence>
<comment type="similarity">
    <text evidence="6">Belongs to the B9D family.</text>
</comment>
<name>A0A1X7VNE4_AMPQE</name>
<keyword evidence="3" id="KW-0970">Cilium biogenesis/degradation</keyword>
<proteinExistence type="inferred from homology"/>
<dbReference type="InterPro" id="IPR010796">
    <property type="entry name" value="C2_B9-type_dom"/>
</dbReference>
<evidence type="ECO:0000256" key="5">
    <source>
        <dbReference type="ARBA" id="ARBA00023273"/>
    </source>
</evidence>
<evidence type="ECO:0000256" key="2">
    <source>
        <dbReference type="ARBA" id="ARBA00022490"/>
    </source>
</evidence>
<evidence type="ECO:0000256" key="6">
    <source>
        <dbReference type="ARBA" id="ARBA00038411"/>
    </source>
</evidence>
<evidence type="ECO:0000256" key="4">
    <source>
        <dbReference type="ARBA" id="ARBA00023212"/>
    </source>
</evidence>
<organism evidence="8">
    <name type="scientific">Amphimedon queenslandica</name>
    <name type="common">Sponge</name>
    <dbReference type="NCBI Taxonomy" id="400682"/>
    <lineage>
        <taxon>Eukaryota</taxon>
        <taxon>Metazoa</taxon>
        <taxon>Porifera</taxon>
        <taxon>Demospongiae</taxon>
        <taxon>Heteroscleromorpha</taxon>
        <taxon>Haplosclerida</taxon>
        <taxon>Niphatidae</taxon>
        <taxon>Amphimedon</taxon>
    </lineage>
</organism>
<evidence type="ECO:0000313" key="9">
    <source>
        <dbReference type="Proteomes" id="UP000007879"/>
    </source>
</evidence>
<dbReference type="AlphaFoldDB" id="A0A1X7VNE4"/>
<dbReference type="Proteomes" id="UP000007879">
    <property type="component" value="Unassembled WGS sequence"/>
</dbReference>
<dbReference type="PROSITE" id="PS51381">
    <property type="entry name" value="C2_B9"/>
    <property type="match status" value="1"/>
</dbReference>
<dbReference type="PANTHER" id="PTHR12968">
    <property type="entry name" value="B9 DOMAIN-CONTAINING"/>
    <property type="match status" value="1"/>
</dbReference>
<reference evidence="9" key="1">
    <citation type="journal article" date="2010" name="Nature">
        <title>The Amphimedon queenslandica genome and the evolution of animal complexity.</title>
        <authorList>
            <person name="Srivastava M."/>
            <person name="Simakov O."/>
            <person name="Chapman J."/>
            <person name="Fahey B."/>
            <person name="Gauthier M.E."/>
            <person name="Mitros T."/>
            <person name="Richards G.S."/>
            <person name="Conaco C."/>
            <person name="Dacre M."/>
            <person name="Hellsten U."/>
            <person name="Larroux C."/>
            <person name="Putnam N.H."/>
            <person name="Stanke M."/>
            <person name="Adamska M."/>
            <person name="Darling A."/>
            <person name="Degnan S.M."/>
            <person name="Oakley T.H."/>
            <person name="Plachetzki D.C."/>
            <person name="Zhai Y."/>
            <person name="Adamski M."/>
            <person name="Calcino A."/>
            <person name="Cummins S.F."/>
            <person name="Goodstein D.M."/>
            <person name="Harris C."/>
            <person name="Jackson D.J."/>
            <person name="Leys S.P."/>
            <person name="Shu S."/>
            <person name="Woodcroft B.J."/>
            <person name="Vervoort M."/>
            <person name="Kosik K.S."/>
            <person name="Manning G."/>
            <person name="Degnan B.M."/>
            <person name="Rokhsar D.S."/>
        </authorList>
    </citation>
    <scope>NUCLEOTIDE SEQUENCE [LARGE SCALE GENOMIC DNA]</scope>
</reference>
<gene>
    <name evidence="8" type="primary">100637493</name>
</gene>
<keyword evidence="4" id="KW-0206">Cytoskeleton</keyword>
<evidence type="ECO:0000256" key="1">
    <source>
        <dbReference type="ARBA" id="ARBA00004120"/>
    </source>
</evidence>
<dbReference type="KEGG" id="aqu:100637493"/>
<dbReference type="STRING" id="400682.A0A1X7VNE4"/>
<reference evidence="8" key="2">
    <citation type="submission" date="2017-05" db="UniProtKB">
        <authorList>
            <consortium name="EnsemblMetazoa"/>
        </authorList>
    </citation>
    <scope>IDENTIFICATION</scope>
</reference>
<sequence>MAELHVIGQLVGGYDFHSCDLFCKWGLAHGSNWNVIEGKSEGQTQVDHPKDGTFAKWSHPIDLHLSCQGLQGWPKLHFQVWHEDIFGRNELYGYGFIHVPTVPGNHEVDCVIWKPVGSFMDQVTSFFMGGGPELSQESLVHSSEDRLRLRTESSGRVRLKLGIIIRNFEKFGVETS</sequence>
<dbReference type="GO" id="GO:0060271">
    <property type="term" value="P:cilium assembly"/>
    <property type="evidence" value="ECO:0007669"/>
    <property type="project" value="TreeGrafter"/>
</dbReference>
<dbReference type="InterPro" id="IPR035892">
    <property type="entry name" value="C2_domain_sf"/>
</dbReference>
<dbReference type="OrthoDB" id="184109at2759"/>
<protein>
    <recommendedName>
        <fullName evidence="7">B9 domain-containing protein 2</fullName>
    </recommendedName>
</protein>
<keyword evidence="9" id="KW-1185">Reference proteome</keyword>
<dbReference type="EnsemblMetazoa" id="XM_011411323.2">
    <property type="protein sequence ID" value="XP_011409625.1"/>
    <property type="gene ID" value="LOC100637493"/>
</dbReference>
<dbReference type="InParanoid" id="A0A1X7VNE4"/>
<dbReference type="Pfam" id="PF07162">
    <property type="entry name" value="B9-C2"/>
    <property type="match status" value="1"/>
</dbReference>
<dbReference type="Gene3D" id="2.60.40.150">
    <property type="entry name" value="C2 domain"/>
    <property type="match status" value="1"/>
</dbReference>
<accession>A0A1X7VNE4</accession>
<dbReference type="EnsemblMetazoa" id="Aqu2.1.41355_001">
    <property type="protein sequence ID" value="Aqu2.1.41355_001"/>
    <property type="gene ID" value="Aqu2.1.41355"/>
</dbReference>
<comment type="subcellular location">
    <subcellularLocation>
        <location evidence="1">Cytoplasm</location>
        <location evidence="1">Cytoskeleton</location>
        <location evidence="1">Cilium basal body</location>
    </subcellularLocation>
</comment>
<dbReference type="PANTHER" id="PTHR12968:SF2">
    <property type="entry name" value="B9 DOMAIN-CONTAINING PROTEIN 2"/>
    <property type="match status" value="1"/>
</dbReference>
<evidence type="ECO:0000256" key="7">
    <source>
        <dbReference type="ARBA" id="ARBA00039272"/>
    </source>
</evidence>
<dbReference type="GO" id="GO:0036038">
    <property type="term" value="C:MKS complex"/>
    <property type="evidence" value="ECO:0007669"/>
    <property type="project" value="TreeGrafter"/>
</dbReference>
<keyword evidence="2" id="KW-0963">Cytoplasm</keyword>